<sequence>MTSITEHGLNKDWTEHVWDCPMCHDVDHITQHDFRKERYILTPGTDCEHLTERQMLSYQNHID</sequence>
<reference evidence="1" key="1">
    <citation type="submission" date="2014-12" db="EMBL/GenBank/DDBJ databases">
        <title>Insight into the proteome of Arion vulgaris.</title>
        <authorList>
            <person name="Aradska J."/>
            <person name="Bulat T."/>
            <person name="Smidak R."/>
            <person name="Sarate P."/>
            <person name="Gangsoo J."/>
            <person name="Sialana F."/>
            <person name="Bilban M."/>
            <person name="Lubec G."/>
        </authorList>
    </citation>
    <scope>NUCLEOTIDE SEQUENCE</scope>
    <source>
        <tissue evidence="1">Skin</tissue>
    </source>
</reference>
<dbReference type="AlphaFoldDB" id="A0A0B7B666"/>
<proteinExistence type="predicted"/>
<gene>
    <name evidence="1" type="primary">ORF161481</name>
</gene>
<accession>A0A0B7B666</accession>
<evidence type="ECO:0000313" key="1">
    <source>
        <dbReference type="EMBL" id="CEK87801.1"/>
    </source>
</evidence>
<protein>
    <submittedName>
        <fullName evidence="1">Uncharacterized protein</fullName>
    </submittedName>
</protein>
<name>A0A0B7B666_9EUPU</name>
<dbReference type="EMBL" id="HACG01040936">
    <property type="protein sequence ID" value="CEK87801.1"/>
    <property type="molecule type" value="Transcribed_RNA"/>
</dbReference>
<organism evidence="1">
    <name type="scientific">Arion vulgaris</name>
    <dbReference type="NCBI Taxonomy" id="1028688"/>
    <lineage>
        <taxon>Eukaryota</taxon>
        <taxon>Metazoa</taxon>
        <taxon>Spiralia</taxon>
        <taxon>Lophotrochozoa</taxon>
        <taxon>Mollusca</taxon>
        <taxon>Gastropoda</taxon>
        <taxon>Heterobranchia</taxon>
        <taxon>Euthyneura</taxon>
        <taxon>Panpulmonata</taxon>
        <taxon>Eupulmonata</taxon>
        <taxon>Stylommatophora</taxon>
        <taxon>Helicina</taxon>
        <taxon>Arionoidea</taxon>
        <taxon>Arionidae</taxon>
        <taxon>Arion</taxon>
    </lineage>
</organism>